<reference evidence="8" key="2">
    <citation type="journal article" date="2022" name="Sci. Rep.">
        <title>In silico prediction of the enzymes involved in the degradation of the herbicide molinate by Gulosibacter molinativorax ON4T.</title>
        <authorList>
            <person name="Lopes A.R."/>
            <person name="Bunin E."/>
            <person name="Viana A.T."/>
            <person name="Froufe H."/>
            <person name="Munoz-Merida A."/>
            <person name="Pinho D."/>
            <person name="Figueiredo J."/>
            <person name="Barroso C."/>
            <person name="Vaz-Moreira I."/>
            <person name="Bellanger X."/>
            <person name="Egas C."/>
            <person name="Nunes O.C."/>
        </authorList>
    </citation>
    <scope>NUCLEOTIDE SEQUENCE</scope>
    <source>
        <strain evidence="8">ON4</strain>
    </source>
</reference>
<dbReference type="InterPro" id="IPR058245">
    <property type="entry name" value="NreC/VraR/RcsB-like_REC"/>
</dbReference>
<dbReference type="InterPro" id="IPR039420">
    <property type="entry name" value="WalR-like"/>
</dbReference>
<reference evidence="8" key="1">
    <citation type="submission" date="2018-03" db="EMBL/GenBank/DDBJ databases">
        <authorList>
            <person name="Nunes O.C."/>
            <person name="Lopes A.R."/>
            <person name="Froufe H."/>
            <person name="Munoz-Merida A."/>
            <person name="Barroso C."/>
            <person name="Egas C."/>
        </authorList>
    </citation>
    <scope>NUCLEOTIDE SEQUENCE</scope>
    <source>
        <strain evidence="8">ON4</strain>
    </source>
</reference>
<dbReference type="Gene3D" id="3.40.50.2300">
    <property type="match status" value="1"/>
</dbReference>
<dbReference type="InterPro" id="IPR011006">
    <property type="entry name" value="CheY-like_superfamily"/>
</dbReference>
<dbReference type="Proteomes" id="UP001170379">
    <property type="component" value="Unassembled WGS sequence"/>
</dbReference>
<dbReference type="SUPFAM" id="SSF46894">
    <property type="entry name" value="C-terminal effector domain of the bipartite response regulators"/>
    <property type="match status" value="1"/>
</dbReference>
<keyword evidence="1 5" id="KW-0597">Phosphoprotein</keyword>
<proteinExistence type="predicted"/>
<dbReference type="PROSITE" id="PS50043">
    <property type="entry name" value="HTH_LUXR_2"/>
    <property type="match status" value="1"/>
</dbReference>
<comment type="caution">
    <text evidence="8">The sequence shown here is derived from an EMBL/GenBank/DDBJ whole genome shotgun (WGS) entry which is preliminary data.</text>
</comment>
<feature type="domain" description="Response regulatory" evidence="7">
    <location>
        <begin position="2"/>
        <end position="123"/>
    </location>
</feature>
<gene>
    <name evidence="8" type="ORF">C7K25_03785</name>
</gene>
<accession>A0ABT7C6U8</accession>
<dbReference type="Pfam" id="PF00196">
    <property type="entry name" value="GerE"/>
    <property type="match status" value="1"/>
</dbReference>
<organism evidence="8 9">
    <name type="scientific">Gulosibacter molinativorax</name>
    <dbReference type="NCBI Taxonomy" id="256821"/>
    <lineage>
        <taxon>Bacteria</taxon>
        <taxon>Bacillati</taxon>
        <taxon>Actinomycetota</taxon>
        <taxon>Actinomycetes</taxon>
        <taxon>Micrococcales</taxon>
        <taxon>Microbacteriaceae</taxon>
        <taxon>Gulosibacter</taxon>
    </lineage>
</organism>
<dbReference type="PANTHER" id="PTHR43214">
    <property type="entry name" value="TWO-COMPONENT RESPONSE REGULATOR"/>
    <property type="match status" value="1"/>
</dbReference>
<dbReference type="Pfam" id="PF00072">
    <property type="entry name" value="Response_reg"/>
    <property type="match status" value="1"/>
</dbReference>
<dbReference type="InterPro" id="IPR016032">
    <property type="entry name" value="Sig_transdc_resp-reg_C-effctor"/>
</dbReference>
<evidence type="ECO:0000256" key="1">
    <source>
        <dbReference type="ARBA" id="ARBA00022553"/>
    </source>
</evidence>
<sequence length="223" mass="23859">MDVVIADDHYLVREGTRQLLEASGEVRVSAAVADAEELLAAVDALDPDAVVVDIRMPPTHQLEGVLAARAIRATHPKVGVVVLSQHANSMYAFELFRDGTDGLAYLLKDRVGDLQQLLEALRRVIAGGSIIDPFVVQSLLNRQTSAADQLLEQLSAREREVLASMAAGASNAAIARELYLSPSAVAKHINAIFAKLGLSPAAEETHRRVAAVLAFLRAEVPGQ</sequence>
<protein>
    <submittedName>
        <fullName evidence="8">DNA-binding response regulator</fullName>
    </submittedName>
</protein>
<dbReference type="SMART" id="SM00421">
    <property type="entry name" value="HTH_LUXR"/>
    <property type="match status" value="1"/>
</dbReference>
<dbReference type="InterPro" id="IPR000792">
    <property type="entry name" value="Tscrpt_reg_LuxR_C"/>
</dbReference>
<dbReference type="PRINTS" id="PR00038">
    <property type="entry name" value="HTHLUXR"/>
</dbReference>
<dbReference type="EMBL" id="PXVD01000005">
    <property type="protein sequence ID" value="MDJ1370499.1"/>
    <property type="molecule type" value="Genomic_DNA"/>
</dbReference>
<keyword evidence="3 8" id="KW-0238">DNA-binding</keyword>
<evidence type="ECO:0000313" key="8">
    <source>
        <dbReference type="EMBL" id="MDJ1370499.1"/>
    </source>
</evidence>
<keyword evidence="2" id="KW-0805">Transcription regulation</keyword>
<keyword evidence="9" id="KW-1185">Reference proteome</keyword>
<evidence type="ECO:0000259" key="7">
    <source>
        <dbReference type="PROSITE" id="PS50110"/>
    </source>
</evidence>
<evidence type="ECO:0000256" key="4">
    <source>
        <dbReference type="ARBA" id="ARBA00023163"/>
    </source>
</evidence>
<evidence type="ECO:0000256" key="5">
    <source>
        <dbReference type="PROSITE-ProRule" id="PRU00169"/>
    </source>
</evidence>
<keyword evidence="4" id="KW-0804">Transcription</keyword>
<feature type="domain" description="HTH luxR-type" evidence="6">
    <location>
        <begin position="147"/>
        <end position="218"/>
    </location>
</feature>
<name>A0ABT7C6U8_9MICO</name>
<dbReference type="PROSITE" id="PS50110">
    <property type="entry name" value="RESPONSE_REGULATORY"/>
    <property type="match status" value="1"/>
</dbReference>
<evidence type="ECO:0000256" key="3">
    <source>
        <dbReference type="ARBA" id="ARBA00023125"/>
    </source>
</evidence>
<evidence type="ECO:0000259" key="6">
    <source>
        <dbReference type="PROSITE" id="PS50043"/>
    </source>
</evidence>
<dbReference type="GO" id="GO:0003677">
    <property type="term" value="F:DNA binding"/>
    <property type="evidence" value="ECO:0007669"/>
    <property type="project" value="UniProtKB-KW"/>
</dbReference>
<dbReference type="SUPFAM" id="SSF52172">
    <property type="entry name" value="CheY-like"/>
    <property type="match status" value="1"/>
</dbReference>
<evidence type="ECO:0000256" key="2">
    <source>
        <dbReference type="ARBA" id="ARBA00023015"/>
    </source>
</evidence>
<dbReference type="InterPro" id="IPR001789">
    <property type="entry name" value="Sig_transdc_resp-reg_receiver"/>
</dbReference>
<dbReference type="CDD" id="cd17535">
    <property type="entry name" value="REC_NarL-like"/>
    <property type="match status" value="1"/>
</dbReference>
<feature type="modified residue" description="4-aspartylphosphate" evidence="5">
    <location>
        <position position="53"/>
    </location>
</feature>
<evidence type="ECO:0000313" key="9">
    <source>
        <dbReference type="Proteomes" id="UP001170379"/>
    </source>
</evidence>
<dbReference type="PANTHER" id="PTHR43214:SF24">
    <property type="entry name" value="TRANSCRIPTIONAL REGULATORY PROTEIN NARL-RELATED"/>
    <property type="match status" value="1"/>
</dbReference>
<dbReference type="SMART" id="SM00448">
    <property type="entry name" value="REC"/>
    <property type="match status" value="1"/>
</dbReference>